<dbReference type="EMBL" id="CP060632">
    <property type="protein sequence ID" value="QNL99499.1"/>
    <property type="molecule type" value="Genomic_DNA"/>
</dbReference>
<dbReference type="InterPro" id="IPR027381">
    <property type="entry name" value="LytR/CpsA/Psr_C"/>
</dbReference>
<reference evidence="3 4" key="1">
    <citation type="submission" date="2020-08" db="EMBL/GenBank/DDBJ databases">
        <authorList>
            <person name="Liu C."/>
            <person name="Sun Q."/>
        </authorList>
    </citation>
    <scope>NUCLEOTIDE SEQUENCE [LARGE SCALE GENOMIC DNA]</scope>
    <source>
        <strain evidence="3 4">NSJ-4</strain>
    </source>
</reference>
<dbReference type="Gene3D" id="3.30.70.2390">
    <property type="match status" value="1"/>
</dbReference>
<dbReference type="Proteomes" id="UP000515819">
    <property type="component" value="Chromosome"/>
</dbReference>
<name>A0A7G9FLR8_9FIRM</name>
<dbReference type="Pfam" id="PF13399">
    <property type="entry name" value="LytR_C"/>
    <property type="match status" value="1"/>
</dbReference>
<evidence type="ECO:0000259" key="2">
    <source>
        <dbReference type="Pfam" id="PF13399"/>
    </source>
</evidence>
<organism evidence="3 4">
    <name type="scientific">Wujia chipingensis</name>
    <dbReference type="NCBI Taxonomy" id="2763670"/>
    <lineage>
        <taxon>Bacteria</taxon>
        <taxon>Bacillati</taxon>
        <taxon>Bacillota</taxon>
        <taxon>Clostridia</taxon>
        <taxon>Lachnospirales</taxon>
        <taxon>Lachnospiraceae</taxon>
        <taxon>Wujia</taxon>
    </lineage>
</organism>
<keyword evidence="1" id="KW-1133">Transmembrane helix</keyword>
<evidence type="ECO:0000256" key="1">
    <source>
        <dbReference type="SAM" id="Phobius"/>
    </source>
</evidence>
<dbReference type="RefSeq" id="WP_021985953.1">
    <property type="nucleotide sequence ID" value="NZ_CP060632.1"/>
</dbReference>
<evidence type="ECO:0000313" key="4">
    <source>
        <dbReference type="Proteomes" id="UP000515819"/>
    </source>
</evidence>
<sequence>MSGKKQQTAAGLFFSMLLRAAVIILGLAIVAFGAFFVMQALKGNTAKDTPATTLDENALTDSQVDDLQITPSTEAETTEAAQEAETVSATDRKILVLNSTDIAGLAGRWCDTLNANGYANTNASDYTEALADTKIVAREDGVGKELVQYFANASYEVGTVTSNVTESTDGYDVVIIIGASDSNH</sequence>
<protein>
    <submittedName>
        <fullName evidence="3">LytR C-terminal domain-containing protein</fullName>
    </submittedName>
</protein>
<accession>A0A7G9FLR8</accession>
<keyword evidence="1" id="KW-0812">Transmembrane</keyword>
<feature type="domain" description="LytR/CpsA/Psr regulator C-terminal" evidence="2">
    <location>
        <begin position="93"/>
        <end position="179"/>
    </location>
</feature>
<feature type="transmembrane region" description="Helical" evidence="1">
    <location>
        <begin position="12"/>
        <end position="38"/>
    </location>
</feature>
<gene>
    <name evidence="3" type="ORF">H9Q76_12410</name>
</gene>
<proteinExistence type="predicted"/>
<keyword evidence="4" id="KW-1185">Reference proteome</keyword>
<dbReference type="AlphaFoldDB" id="A0A7G9FLR8"/>
<dbReference type="KEGG" id="wcp:H9Q76_12410"/>
<keyword evidence="1" id="KW-0472">Membrane</keyword>
<evidence type="ECO:0000313" key="3">
    <source>
        <dbReference type="EMBL" id="QNL99499.1"/>
    </source>
</evidence>